<dbReference type="InterPro" id="IPR043137">
    <property type="entry name" value="GGT_ssub_C"/>
</dbReference>
<dbReference type="EMBL" id="JATAAI010000017">
    <property type="protein sequence ID" value="KAK1739584.1"/>
    <property type="molecule type" value="Genomic_DNA"/>
</dbReference>
<organism evidence="3 4">
    <name type="scientific">Skeletonema marinoi</name>
    <dbReference type="NCBI Taxonomy" id="267567"/>
    <lineage>
        <taxon>Eukaryota</taxon>
        <taxon>Sar</taxon>
        <taxon>Stramenopiles</taxon>
        <taxon>Ochrophyta</taxon>
        <taxon>Bacillariophyta</taxon>
        <taxon>Coscinodiscophyceae</taxon>
        <taxon>Thalassiosirophycidae</taxon>
        <taxon>Thalassiosirales</taxon>
        <taxon>Skeletonemataceae</taxon>
        <taxon>Skeletonema</taxon>
        <taxon>Skeletonema marinoi-dohrnii complex</taxon>
    </lineage>
</organism>
<dbReference type="Pfam" id="PF01019">
    <property type="entry name" value="G_glu_transpept"/>
    <property type="match status" value="1"/>
</dbReference>
<dbReference type="Gene3D" id="3.60.20.40">
    <property type="match status" value="1"/>
</dbReference>
<dbReference type="PANTHER" id="PTHR43881:SF1">
    <property type="entry name" value="GAMMA-GLUTAMYLTRANSPEPTIDASE (AFU_ORTHOLOGUE AFUA_4G13580)"/>
    <property type="match status" value="1"/>
</dbReference>
<dbReference type="InterPro" id="IPR004839">
    <property type="entry name" value="Aminotransferase_I/II_large"/>
</dbReference>
<feature type="domain" description="SAP" evidence="2">
    <location>
        <begin position="1065"/>
        <end position="1099"/>
    </location>
</feature>
<sequence>MWFNALSKKKGSKQEDESSPANKNDPFNEHRDNGSSRTNAGVNDKKHVPPASLLSSTAAAVQSPGLPQIHFLSRRSPIYCTTACVATSQPLATSIGLHMLRGLGGNAADASVAIAAALAVLEPCSTGLGGDMFALHYDANTRKVKSINGSGRCPSNLNIDVVKNFHKSQLDFTMGIHSVTVPGAAQGWEDTINKFGSGKLSLLEILEPAIKLAEEGFPVSTLTALRWNQQMDCITKWYTPEEIDGGKVEMSTDGKGTAPKPGQLFRNPHMASVLRSLGEYGAQKGFYKAFPGQSIVETIRKHGGVMTVEDLTDHTSTYPEPIKVSYRGIDVWECPPNGQGIAGLIAIEGLNALEQNKIVTSSLLDDESCHPQLSADMLHAQIEMMRIGFGDARAFLCDPDFVKEDDQDETASKCSTEWLLNKERISKRAVELFDSEKAVVQGKPTPSSCTVSFQVVDELGSAMSFVNSNYMGFGSGLTPTNCGFTLQNRGAGFSLEPNHPNALAPRKRPYHTIIPAMLTHSDTGELYASLSNMGGFMQPQGHMQLVVQLVANGLDPQTAVDAPRFCILDGSQNGKIFIETGFNEATVAKLARYGHNMEPNVSGHEREIFGRAQIITKDRETGILAAGSDGRADGKKSKAIANVDISSDQLPSIQSVFTYVVTFLSQLPNRYRIWWWNLLQSDPLHVLVETLLIVACIALVVLQRRADWRFSQERKKGAPTDKDIEHLLKDWKDNGRKPLVSRKEGTITARSGRGESKYLEVGSGLVVDKIEGSRLFLDLELSKEKNNCKLPESVLNFATLDYIATSSSPILRKTALDALKHYGCGSCGPRGFYGTIDAHLEAEEAVSNFLGTEGAILYSDGASASTSTLAAFAKRGDLLIVDEGVNEALLTGINLSRANVRYFRHNDMKDLRRILEKVQQQDVSLKRKATDQRRFLVVEGMYRNWGTLAPLKEIVALKEEFHYRLIVDDSHGIGTLGKSGRGSLEHAGLKPMVHCEILTFSLENALGSIGGMTVGSEEVVDHQRLSGAGYCFSASAPPFLSKVCVQSVKRLQGSLDEGEEEASNFDDMKVAELKEELKKRGLKTAGKKAELQSRLREHDSEPAAGSELAGPALLDRLRENISHLYSTLTNSSHPYALKLRNRLSITSDPLSPLLYLRLADQEATGRTRSEQTLIMDQIAHHCLVNGTVAVVSTGGHVKKYLQLVPEPSLRLVASASHDKEDVEVLVKLVQYTDPVNLN</sequence>
<dbReference type="SMART" id="SM00513">
    <property type="entry name" value="SAP"/>
    <property type="match status" value="1"/>
</dbReference>
<dbReference type="Pfam" id="PF00155">
    <property type="entry name" value="Aminotran_1_2"/>
    <property type="match status" value="1"/>
</dbReference>
<feature type="region of interest" description="Disordered" evidence="1">
    <location>
        <begin position="1"/>
        <end position="49"/>
    </location>
</feature>
<dbReference type="InterPro" id="IPR015424">
    <property type="entry name" value="PyrdxlP-dep_Trfase"/>
</dbReference>
<evidence type="ECO:0000313" key="3">
    <source>
        <dbReference type="EMBL" id="KAK1739584.1"/>
    </source>
</evidence>
<dbReference type="SUPFAM" id="SSF56235">
    <property type="entry name" value="N-terminal nucleophile aminohydrolases (Ntn hydrolases)"/>
    <property type="match status" value="1"/>
</dbReference>
<keyword evidence="3" id="KW-0378">Hydrolase</keyword>
<dbReference type="GO" id="GO:0036374">
    <property type="term" value="F:glutathione hydrolase activity"/>
    <property type="evidence" value="ECO:0007669"/>
    <property type="project" value="UniProtKB-EC"/>
</dbReference>
<dbReference type="PRINTS" id="PR01210">
    <property type="entry name" value="GGTRANSPTASE"/>
</dbReference>
<keyword evidence="4" id="KW-1185">Reference proteome</keyword>
<dbReference type="InterPro" id="IPR043138">
    <property type="entry name" value="GGT_lsub"/>
</dbReference>
<dbReference type="InterPro" id="IPR052896">
    <property type="entry name" value="GGT-like_enzyme"/>
</dbReference>
<dbReference type="SUPFAM" id="SSF53383">
    <property type="entry name" value="PLP-dependent transferases"/>
    <property type="match status" value="1"/>
</dbReference>
<dbReference type="PANTHER" id="PTHR43881">
    <property type="entry name" value="GAMMA-GLUTAMYLTRANSPEPTIDASE (AFU_ORTHOLOGUE AFUA_4G13580)"/>
    <property type="match status" value="1"/>
</dbReference>
<dbReference type="Gene3D" id="1.10.246.130">
    <property type="match status" value="1"/>
</dbReference>
<dbReference type="Gene3D" id="1.10.720.30">
    <property type="entry name" value="SAP domain"/>
    <property type="match status" value="1"/>
</dbReference>
<dbReference type="InterPro" id="IPR036361">
    <property type="entry name" value="SAP_dom_sf"/>
</dbReference>
<name>A0AAD8Y4M2_9STRA</name>
<dbReference type="Proteomes" id="UP001224775">
    <property type="component" value="Unassembled WGS sequence"/>
</dbReference>
<comment type="caution">
    <text evidence="3">The sequence shown here is derived from an EMBL/GenBank/DDBJ whole genome shotgun (WGS) entry which is preliminary data.</text>
</comment>
<evidence type="ECO:0000259" key="2">
    <source>
        <dbReference type="PROSITE" id="PS50800"/>
    </source>
</evidence>
<dbReference type="EC" id="3.4.19.13" evidence="3"/>
<dbReference type="AlphaFoldDB" id="A0AAD8Y4M2"/>
<dbReference type="GO" id="GO:0030170">
    <property type="term" value="F:pyridoxal phosphate binding"/>
    <property type="evidence" value="ECO:0007669"/>
    <property type="project" value="InterPro"/>
</dbReference>
<dbReference type="Gene3D" id="3.40.640.10">
    <property type="entry name" value="Type I PLP-dependent aspartate aminotransferase-like (Major domain)"/>
    <property type="match status" value="1"/>
</dbReference>
<evidence type="ECO:0000313" key="4">
    <source>
        <dbReference type="Proteomes" id="UP001224775"/>
    </source>
</evidence>
<dbReference type="PROSITE" id="PS50800">
    <property type="entry name" value="SAP"/>
    <property type="match status" value="1"/>
</dbReference>
<evidence type="ECO:0000256" key="1">
    <source>
        <dbReference type="SAM" id="MobiDB-lite"/>
    </source>
</evidence>
<reference evidence="3" key="1">
    <citation type="submission" date="2023-06" db="EMBL/GenBank/DDBJ databases">
        <title>Survivors Of The Sea: Transcriptome response of Skeletonema marinoi to long-term dormancy.</title>
        <authorList>
            <person name="Pinder M.I.M."/>
            <person name="Kourtchenko O."/>
            <person name="Robertson E.K."/>
            <person name="Larsson T."/>
            <person name="Maumus F."/>
            <person name="Osuna-Cruz C.M."/>
            <person name="Vancaester E."/>
            <person name="Stenow R."/>
            <person name="Vandepoele K."/>
            <person name="Ploug H."/>
            <person name="Bruchert V."/>
            <person name="Godhe A."/>
            <person name="Topel M."/>
        </authorList>
    </citation>
    <scope>NUCLEOTIDE SEQUENCE</scope>
    <source>
        <strain evidence="3">R05AC</strain>
    </source>
</reference>
<dbReference type="InterPro" id="IPR003034">
    <property type="entry name" value="SAP_dom"/>
</dbReference>
<protein>
    <submittedName>
        <fullName evidence="3">Gamma-glutamyltranspeptidase</fullName>
        <ecNumber evidence="3">3.4.19.13</ecNumber>
    </submittedName>
</protein>
<proteinExistence type="predicted"/>
<dbReference type="InterPro" id="IPR029055">
    <property type="entry name" value="Ntn_hydrolases_N"/>
</dbReference>
<gene>
    <name evidence="3" type="ORF">QTG54_009343</name>
</gene>
<dbReference type="InterPro" id="IPR015421">
    <property type="entry name" value="PyrdxlP-dep_Trfase_major"/>
</dbReference>
<accession>A0AAD8Y4M2</accession>